<keyword evidence="3" id="KW-1185">Reference proteome</keyword>
<name>A0A8E7EJH4_9EURY</name>
<sequence>MHEEKIKKIFADAFEISEEEVNDDIAYNSYQPWDSLKHLQLVSMLEEELDIELEMDDIIDMSTYQKVREIVMKYLS</sequence>
<organism evidence="2 3">
    <name type="scientific">Methanospirillum purgamenti</name>
    <dbReference type="NCBI Taxonomy" id="2834276"/>
    <lineage>
        <taxon>Archaea</taxon>
        <taxon>Methanobacteriati</taxon>
        <taxon>Methanobacteriota</taxon>
        <taxon>Stenosarchaea group</taxon>
        <taxon>Methanomicrobia</taxon>
        <taxon>Methanomicrobiales</taxon>
        <taxon>Methanospirillaceae</taxon>
        <taxon>Methanospirillum</taxon>
    </lineage>
</organism>
<dbReference type="Proteomes" id="UP000680656">
    <property type="component" value="Chromosome"/>
</dbReference>
<evidence type="ECO:0000313" key="2">
    <source>
        <dbReference type="EMBL" id="QVV89129.1"/>
    </source>
</evidence>
<dbReference type="InterPro" id="IPR036736">
    <property type="entry name" value="ACP-like_sf"/>
</dbReference>
<protein>
    <submittedName>
        <fullName evidence="2">Acyl carrier protein</fullName>
    </submittedName>
</protein>
<gene>
    <name evidence="2" type="ORF">KHC33_00925</name>
</gene>
<dbReference type="SUPFAM" id="SSF47336">
    <property type="entry name" value="ACP-like"/>
    <property type="match status" value="1"/>
</dbReference>
<dbReference type="GeneID" id="65095703"/>
<dbReference type="AlphaFoldDB" id="A0A8E7EJH4"/>
<evidence type="ECO:0000259" key="1">
    <source>
        <dbReference type="PROSITE" id="PS50075"/>
    </source>
</evidence>
<dbReference type="RefSeq" id="WP_214419930.1">
    <property type="nucleotide sequence ID" value="NZ_CP075546.1"/>
</dbReference>
<proteinExistence type="predicted"/>
<reference evidence="2 3" key="1">
    <citation type="submission" date="2021-05" db="EMBL/GenBank/DDBJ databases">
        <title>A novel Methanospirillum isolate from a pyrite-forming mixed culture.</title>
        <authorList>
            <person name="Bunk B."/>
            <person name="Sproer C."/>
            <person name="Spring S."/>
            <person name="Pester M."/>
        </authorList>
    </citation>
    <scope>NUCLEOTIDE SEQUENCE [LARGE SCALE GENOMIC DNA]</scope>
    <source>
        <strain evidence="2 3">J.3.6.1-F.2.7.3</strain>
    </source>
</reference>
<dbReference type="KEGG" id="mrtj:KHC33_00925"/>
<feature type="domain" description="Carrier" evidence="1">
    <location>
        <begin position="1"/>
        <end position="75"/>
    </location>
</feature>
<dbReference type="Pfam" id="PF00550">
    <property type="entry name" value="PP-binding"/>
    <property type="match status" value="1"/>
</dbReference>
<dbReference type="PROSITE" id="PS50075">
    <property type="entry name" value="CARRIER"/>
    <property type="match status" value="1"/>
</dbReference>
<dbReference type="EMBL" id="CP075546">
    <property type="protein sequence ID" value="QVV89129.1"/>
    <property type="molecule type" value="Genomic_DNA"/>
</dbReference>
<accession>A0A8E7EJH4</accession>
<evidence type="ECO:0000313" key="3">
    <source>
        <dbReference type="Proteomes" id="UP000680656"/>
    </source>
</evidence>
<dbReference type="Gene3D" id="1.10.1200.10">
    <property type="entry name" value="ACP-like"/>
    <property type="match status" value="1"/>
</dbReference>
<dbReference type="InterPro" id="IPR009081">
    <property type="entry name" value="PP-bd_ACP"/>
</dbReference>